<dbReference type="EMBL" id="CP002536">
    <property type="protein sequence ID" value="ADY26285.1"/>
    <property type="molecule type" value="Genomic_DNA"/>
</dbReference>
<dbReference type="Pfam" id="PF00583">
    <property type="entry name" value="Acetyltransf_1"/>
    <property type="match status" value="1"/>
</dbReference>
<organism evidence="2 3">
    <name type="scientific">Deinococcus proteolyticus (strain ATCC 35074 / DSM 20540 / JCM 6276 / NBRC 101906 / NCIMB 13154 / VKM Ac-1939 / CCM 2703 / MRP)</name>
    <dbReference type="NCBI Taxonomy" id="693977"/>
    <lineage>
        <taxon>Bacteria</taxon>
        <taxon>Thermotogati</taxon>
        <taxon>Deinococcota</taxon>
        <taxon>Deinococci</taxon>
        <taxon>Deinococcales</taxon>
        <taxon>Deinococcaceae</taxon>
        <taxon>Deinococcus</taxon>
    </lineage>
</organism>
<dbReference type="KEGG" id="dpt:Deipr_1133"/>
<dbReference type="Gene3D" id="3.40.630.30">
    <property type="match status" value="1"/>
</dbReference>
<dbReference type="eggNOG" id="COG0454">
    <property type="taxonomic scope" value="Bacteria"/>
</dbReference>
<dbReference type="OrthoDB" id="59946at2"/>
<reference evidence="2 3" key="2">
    <citation type="journal article" date="2012" name="Stand. Genomic Sci.">
        <title>Complete genome sequence of the orange-red pigmented, radioresistant Deinococcus proteolyticus type strain (MRP(T)).</title>
        <authorList>
            <person name="Copeland A."/>
            <person name="Zeytun A."/>
            <person name="Yassawong M."/>
            <person name="Nolan M."/>
            <person name="Lucas S."/>
            <person name="Hammon N."/>
            <person name="Deshpande S."/>
            <person name="Cheng J.F."/>
            <person name="Han C."/>
            <person name="Tapia R."/>
            <person name="Goodwin L.A."/>
            <person name="Pitluck S."/>
            <person name="Mavromatis K."/>
            <person name="Liolios K."/>
            <person name="Pagani I."/>
            <person name="Ivanova N."/>
            <person name="Mikhailova N."/>
            <person name="Pati A."/>
            <person name="Chen A."/>
            <person name="Palaniappan K."/>
            <person name="Land M."/>
            <person name="Hauser L."/>
            <person name="Jeffries C.D."/>
            <person name="Brambilla E.M."/>
            <person name="Rohde M."/>
            <person name="Sikorski J."/>
            <person name="Pukall R."/>
            <person name="Goker M."/>
            <person name="Detter J.C."/>
            <person name="Woyke T."/>
            <person name="Bristow J."/>
            <person name="Eisen J.A."/>
            <person name="Markowitz V."/>
            <person name="Hugenholtz P."/>
            <person name="Kyrpides N.C."/>
            <person name="Klenk H.P."/>
            <person name="Lapidus A."/>
        </authorList>
    </citation>
    <scope>NUCLEOTIDE SEQUENCE [LARGE SCALE GENOMIC DNA]</scope>
    <source>
        <strain evidence="3">ATCC 35074 / DSM 20540 / JCM 6276 / NBRC 101906 / NCIMB 13154 / VKM Ac-1939 / CCM 2703 / MRP</strain>
    </source>
</reference>
<keyword evidence="3" id="KW-1185">Reference proteome</keyword>
<dbReference type="HOGENOM" id="CLU_043786_0_0_0"/>
<dbReference type="STRING" id="693977.Deipr_1133"/>
<feature type="domain" description="N-acetyltransferase" evidence="1">
    <location>
        <begin position="222"/>
        <end position="323"/>
    </location>
</feature>
<dbReference type="SUPFAM" id="SSF55729">
    <property type="entry name" value="Acyl-CoA N-acyltransferases (Nat)"/>
    <property type="match status" value="1"/>
</dbReference>
<evidence type="ECO:0000313" key="3">
    <source>
        <dbReference type="Proteomes" id="UP000007718"/>
    </source>
</evidence>
<dbReference type="RefSeq" id="WP_013614894.1">
    <property type="nucleotide sequence ID" value="NC_015161.1"/>
</dbReference>
<gene>
    <name evidence="2" type="ordered locus">Deipr_1133</name>
</gene>
<dbReference type="AlphaFoldDB" id="F0RNF9"/>
<dbReference type="eggNOG" id="COG0456">
    <property type="taxonomic scope" value="Bacteria"/>
</dbReference>
<evidence type="ECO:0000259" key="1">
    <source>
        <dbReference type="Pfam" id="PF00583"/>
    </source>
</evidence>
<dbReference type="Proteomes" id="UP000007718">
    <property type="component" value="Chromosome"/>
</dbReference>
<evidence type="ECO:0000313" key="2">
    <source>
        <dbReference type="EMBL" id="ADY26285.1"/>
    </source>
</evidence>
<dbReference type="GO" id="GO:0016747">
    <property type="term" value="F:acyltransferase activity, transferring groups other than amino-acyl groups"/>
    <property type="evidence" value="ECO:0007669"/>
    <property type="project" value="InterPro"/>
</dbReference>
<dbReference type="InterPro" id="IPR016181">
    <property type="entry name" value="Acyl_CoA_acyltransferase"/>
</dbReference>
<dbReference type="InterPro" id="IPR000182">
    <property type="entry name" value="GNAT_dom"/>
</dbReference>
<protein>
    <recommendedName>
        <fullName evidence="1">N-acetyltransferase domain-containing protein</fullName>
    </recommendedName>
</protein>
<name>F0RNF9_DEIPM</name>
<reference evidence="3" key="1">
    <citation type="submission" date="2011-02" db="EMBL/GenBank/DDBJ databases">
        <title>The complete sequence of chromosome of Deinococcus proteolyticus DSM 20540.</title>
        <authorList>
            <consortium name="US DOE Joint Genome Institute (JGI-PGF)"/>
            <person name="Lucas S."/>
            <person name="Copeland A."/>
            <person name="Lapidus A."/>
            <person name="Bruce D."/>
            <person name="Goodwin L."/>
            <person name="Pitluck S."/>
            <person name="Kyrpides N."/>
            <person name="Mavromatis K."/>
            <person name="Pagani I."/>
            <person name="Ivanova N."/>
            <person name="Ovchinnikova G."/>
            <person name="Zeytun A."/>
            <person name="Detter J.C."/>
            <person name="Han C."/>
            <person name="Land M."/>
            <person name="Hauser L."/>
            <person name="Markowitz V."/>
            <person name="Cheng J.-F."/>
            <person name="Hugenholtz P."/>
            <person name="Woyke T."/>
            <person name="Wu D."/>
            <person name="Pukall R."/>
            <person name="Steenblock K."/>
            <person name="Brambilla E."/>
            <person name="Klenk H.-P."/>
            <person name="Eisen J.A."/>
        </authorList>
    </citation>
    <scope>NUCLEOTIDE SEQUENCE [LARGE SCALE GENOMIC DNA]</scope>
    <source>
        <strain evidence="3">ATCC 35074 / DSM 20540 / JCM 6276 / NBRC 101906 / NCIMB 13154 / VKM Ac-1939 / CCM 2703 / MRP</strain>
    </source>
</reference>
<sequence>MSTQFTAAVITPETITPAQRLSVGHLLAERYRRSWPQEPPLTAATEAENLFAGPQSEWCVNWAIFDGEQALAWAQLTGSQEHNTHWAALYLLTQPAAEDAGHGEALRAALWQVARAEAQARGVSVLGAWGVESYPGFLQFLRGAGFRQTLSNSTVRLELAAVPEKLLTDWTARPTADPYLLHRWTRVPDEYLERMADLQAVINDMPKGDSELGELVYTPQHIREREEQVALDGETRFLVAVEDTRSGKLVAYSETYWGPDRAALVYQGATAVRRESRRLGLGRWVKAAMLLWLREAAPGAASIKTNVAEENDAMNALNVALGFVPYATVSEWEVRLTE</sequence>
<accession>F0RNF9</accession>
<proteinExistence type="predicted"/>